<dbReference type="RefSeq" id="WP_155437699.1">
    <property type="nucleotide sequence ID" value="NZ_WNLA01000001.1"/>
</dbReference>
<evidence type="ECO:0000313" key="6">
    <source>
        <dbReference type="Proteomes" id="UP000484015"/>
    </source>
</evidence>
<dbReference type="EMBL" id="WNLA01000001">
    <property type="protein sequence ID" value="MTW01372.1"/>
    <property type="molecule type" value="Genomic_DNA"/>
</dbReference>
<dbReference type="CDD" id="cd03442">
    <property type="entry name" value="BFIT_BACH"/>
    <property type="match status" value="1"/>
</dbReference>
<dbReference type="PROSITE" id="PS51770">
    <property type="entry name" value="HOTDOG_ACOT"/>
    <property type="match status" value="1"/>
</dbReference>
<dbReference type="SUPFAM" id="SSF54637">
    <property type="entry name" value="Thioesterase/thiol ester dehydrase-isomerase"/>
    <property type="match status" value="1"/>
</dbReference>
<comment type="similarity">
    <text evidence="1">Belongs to the acyl coenzyme A hydrolase family.</text>
</comment>
<evidence type="ECO:0000313" key="5">
    <source>
        <dbReference type="EMBL" id="MTW01372.1"/>
    </source>
</evidence>
<evidence type="ECO:0000256" key="2">
    <source>
        <dbReference type="ARBA" id="ARBA00022801"/>
    </source>
</evidence>
<dbReference type="GO" id="GO:0009062">
    <property type="term" value="P:fatty acid catabolic process"/>
    <property type="evidence" value="ECO:0007669"/>
    <property type="project" value="TreeGrafter"/>
</dbReference>
<dbReference type="InterPro" id="IPR006683">
    <property type="entry name" value="Thioestr_dom"/>
</dbReference>
<gene>
    <name evidence="5" type="ORF">GM668_04635</name>
</gene>
<dbReference type="AlphaFoldDB" id="A0A6L6PXD7"/>
<dbReference type="InterPro" id="IPR029069">
    <property type="entry name" value="HotDog_dom_sf"/>
</dbReference>
<name>A0A6L6PXD7_9BURK</name>
<dbReference type="InterPro" id="IPR040170">
    <property type="entry name" value="Cytosol_ACT"/>
</dbReference>
<dbReference type="GO" id="GO:0005829">
    <property type="term" value="C:cytosol"/>
    <property type="evidence" value="ECO:0007669"/>
    <property type="project" value="TreeGrafter"/>
</dbReference>
<comment type="caution">
    <text evidence="5">The sequence shown here is derived from an EMBL/GenBank/DDBJ whole genome shotgun (WGS) entry which is preliminary data.</text>
</comment>
<dbReference type="GO" id="GO:0006637">
    <property type="term" value="P:acyl-CoA metabolic process"/>
    <property type="evidence" value="ECO:0007669"/>
    <property type="project" value="TreeGrafter"/>
</dbReference>
<organism evidence="5 6">
    <name type="scientific">Pseudoduganella ginsengisoli</name>
    <dbReference type="NCBI Taxonomy" id="1462440"/>
    <lineage>
        <taxon>Bacteria</taxon>
        <taxon>Pseudomonadati</taxon>
        <taxon>Pseudomonadota</taxon>
        <taxon>Betaproteobacteria</taxon>
        <taxon>Burkholderiales</taxon>
        <taxon>Oxalobacteraceae</taxon>
        <taxon>Telluria group</taxon>
        <taxon>Pseudoduganella</taxon>
    </lineage>
</organism>
<sequence>MTTPDIAAERRGLPPGKMPELRVMPAPADANVYGDVFGGWIMAQVDIAGSLPATRRANGRVATVAVNSFVFKNPVFIGDLLSFYADIVKVGNTSITVNVEVYAERNRLQASIVKVTEATLTYVATGPDRKPRQVPPLETFQ</sequence>
<keyword evidence="6" id="KW-1185">Reference proteome</keyword>
<evidence type="ECO:0000256" key="3">
    <source>
        <dbReference type="PROSITE-ProRule" id="PRU01106"/>
    </source>
</evidence>
<accession>A0A6L6PXD7</accession>
<reference evidence="5 6" key="1">
    <citation type="submission" date="2019-11" db="EMBL/GenBank/DDBJ databases">
        <title>Type strains purchased from KCTC, JCM and DSMZ.</title>
        <authorList>
            <person name="Lu H."/>
        </authorList>
    </citation>
    <scope>NUCLEOTIDE SEQUENCE [LARGE SCALE GENOMIC DNA]</scope>
    <source>
        <strain evidence="5 6">KCTC 42409</strain>
    </source>
</reference>
<dbReference type="PANTHER" id="PTHR11049:SF5">
    <property type="entry name" value="ACYL-COA THIOESTER HYDROLASE YCIA"/>
    <property type="match status" value="1"/>
</dbReference>
<dbReference type="PANTHER" id="PTHR11049">
    <property type="entry name" value="ACYL COENZYME A THIOESTER HYDROLASE"/>
    <property type="match status" value="1"/>
</dbReference>
<dbReference type="Pfam" id="PF03061">
    <property type="entry name" value="4HBT"/>
    <property type="match status" value="1"/>
</dbReference>
<dbReference type="Gene3D" id="3.10.129.10">
    <property type="entry name" value="Hotdog Thioesterase"/>
    <property type="match status" value="1"/>
</dbReference>
<feature type="domain" description="HotDog ACOT-type" evidence="4">
    <location>
        <begin position="15"/>
        <end position="128"/>
    </location>
</feature>
<dbReference type="OrthoDB" id="9801856at2"/>
<dbReference type="Proteomes" id="UP000484015">
    <property type="component" value="Unassembled WGS sequence"/>
</dbReference>
<proteinExistence type="inferred from homology"/>
<protein>
    <submittedName>
        <fullName evidence="5">Acyl-CoA thioesterase</fullName>
    </submittedName>
</protein>
<evidence type="ECO:0000259" key="4">
    <source>
        <dbReference type="PROSITE" id="PS51770"/>
    </source>
</evidence>
<dbReference type="InterPro" id="IPR033120">
    <property type="entry name" value="HOTDOG_ACOT"/>
</dbReference>
<evidence type="ECO:0000256" key="1">
    <source>
        <dbReference type="ARBA" id="ARBA00010458"/>
    </source>
</evidence>
<keyword evidence="2 3" id="KW-0378">Hydrolase</keyword>
<dbReference type="GO" id="GO:0052816">
    <property type="term" value="F:long-chain fatty acyl-CoA hydrolase activity"/>
    <property type="evidence" value="ECO:0007669"/>
    <property type="project" value="TreeGrafter"/>
</dbReference>